<evidence type="ECO:0000259" key="11">
    <source>
        <dbReference type="PROSITE" id="PS50878"/>
    </source>
</evidence>
<dbReference type="PRINTS" id="PR00866">
    <property type="entry name" value="RNADNAPOLMS"/>
</dbReference>
<protein>
    <recommendedName>
        <fullName evidence="1">RNA-directed DNA polymerase</fullName>
        <ecNumber evidence="1">2.7.7.49</ecNumber>
    </recommendedName>
</protein>
<feature type="domain" description="Reverse transcriptase" evidence="11">
    <location>
        <begin position="10"/>
        <end position="260"/>
    </location>
</feature>
<dbReference type="Gene3D" id="2.40.10.10">
    <property type="entry name" value="Trypsin-like serine proteases"/>
    <property type="match status" value="2"/>
</dbReference>
<evidence type="ECO:0000256" key="6">
    <source>
        <dbReference type="ARBA" id="ARBA00022842"/>
    </source>
</evidence>
<keyword evidence="5" id="KW-0720">Serine protease</keyword>
<dbReference type="InterPro" id="IPR051083">
    <property type="entry name" value="GrpII_Intron_Splice-Mob/Def"/>
</dbReference>
<dbReference type="Pfam" id="PF13365">
    <property type="entry name" value="Trypsin_2"/>
    <property type="match status" value="1"/>
</dbReference>
<comment type="catalytic activity">
    <reaction evidence="10">
        <text>DNA(n) + a 2'-deoxyribonucleoside 5'-triphosphate = DNA(n+1) + diphosphate</text>
        <dbReference type="Rhea" id="RHEA:22508"/>
        <dbReference type="Rhea" id="RHEA-COMP:17339"/>
        <dbReference type="Rhea" id="RHEA-COMP:17340"/>
        <dbReference type="ChEBI" id="CHEBI:33019"/>
        <dbReference type="ChEBI" id="CHEBI:61560"/>
        <dbReference type="ChEBI" id="CHEBI:173112"/>
        <dbReference type="EC" id="2.7.7.49"/>
    </reaction>
</comment>
<gene>
    <name evidence="12" type="ORF">J2S77_002876</name>
</gene>
<sequence length="580" mass="66598">MELNLFETDDQIEKKFNSLGTFNDVADLLEVPKEVLFRILIKNKKKNYSQFNLDKKSGGKRTIYSPVKNLAIIQKKLAYILNLMYSPHKNAHGFVNGLSTISNARPHINQKHVLNFDLKDFFPSISFARVRAMFLYYFKFNPDVSTTLANICCHHEGFLPQGAATSPIISNIISYKLDRNLTNLVARYNCKYTRYADDITISTSRNFFPKEIAIKDEDEKKVYLSKKITSIIEKNGFSVNENKTRLRNKYQRMEVTGLTVNDKLNVNRRFIRYIRVILHAAEKGKEQGQLEESKKVFNQKYSFRQKKQDNKSDMFSVLRGMISYVGQVKGKDDELFLKLRERYNKLVQGLDVPFITVYSDVYKSNIRNTYVIESLYYKYKFEDFTGEILNYQGSAFLLTGVGIVTNAHVVSDFIKEIENGADVDKIKLHQSQHTPNTGSTYAEVLYYNTYLDIAILKADNLTMENEGFDYDLNIKSDIDITLLGYPNYVGGMPLSSRKGRVINERRGLPDKEGSQKLYEISETIFDGNSGGPVVNNSNKVVGVAVKGGENHPNEVIPIEDVLYVFNKKMREASYTFLRTN</sequence>
<dbReference type="PROSITE" id="PS50878">
    <property type="entry name" value="RT_POL"/>
    <property type="match status" value="1"/>
</dbReference>
<dbReference type="InterPro" id="IPR009003">
    <property type="entry name" value="Peptidase_S1_PA"/>
</dbReference>
<keyword evidence="2" id="KW-0808">Transferase</keyword>
<dbReference type="InterPro" id="IPR000123">
    <property type="entry name" value="Reverse_transcriptase_msDNA"/>
</dbReference>
<dbReference type="SUPFAM" id="SSF56672">
    <property type="entry name" value="DNA/RNA polymerases"/>
    <property type="match status" value="1"/>
</dbReference>
<dbReference type="EMBL" id="JAUSTQ010000021">
    <property type="protein sequence ID" value="MDQ0160869.1"/>
    <property type="molecule type" value="Genomic_DNA"/>
</dbReference>
<keyword evidence="5" id="KW-0378">Hydrolase</keyword>
<evidence type="ECO:0000313" key="13">
    <source>
        <dbReference type="Proteomes" id="UP001224359"/>
    </source>
</evidence>
<dbReference type="Proteomes" id="UP001224359">
    <property type="component" value="Unassembled WGS sequence"/>
</dbReference>
<evidence type="ECO:0000256" key="10">
    <source>
        <dbReference type="ARBA" id="ARBA00048173"/>
    </source>
</evidence>
<organism evidence="12 13">
    <name type="scientific">Alkalibacillus salilacus</name>
    <dbReference type="NCBI Taxonomy" id="284582"/>
    <lineage>
        <taxon>Bacteria</taxon>
        <taxon>Bacillati</taxon>
        <taxon>Bacillota</taxon>
        <taxon>Bacilli</taxon>
        <taxon>Bacillales</taxon>
        <taxon>Bacillaceae</taxon>
        <taxon>Alkalibacillus</taxon>
    </lineage>
</organism>
<evidence type="ECO:0000256" key="5">
    <source>
        <dbReference type="ARBA" id="ARBA00022825"/>
    </source>
</evidence>
<keyword evidence="3" id="KW-0548">Nucleotidyltransferase</keyword>
<dbReference type="PANTHER" id="PTHR34047">
    <property type="entry name" value="NUCLEAR INTRON MATURASE 1, MITOCHONDRIAL-RELATED"/>
    <property type="match status" value="1"/>
</dbReference>
<keyword evidence="5" id="KW-0645">Protease</keyword>
<keyword evidence="8" id="KW-0051">Antiviral defense</keyword>
<keyword evidence="7" id="KW-0695">RNA-directed DNA polymerase</keyword>
<comment type="similarity">
    <text evidence="9">Belongs to the bacterial reverse transcriptase family.</text>
</comment>
<dbReference type="SUPFAM" id="SSF50494">
    <property type="entry name" value="Trypsin-like serine proteases"/>
    <property type="match status" value="1"/>
</dbReference>
<name>A0ABT9VIS6_9BACI</name>
<evidence type="ECO:0000256" key="1">
    <source>
        <dbReference type="ARBA" id="ARBA00012493"/>
    </source>
</evidence>
<evidence type="ECO:0000256" key="8">
    <source>
        <dbReference type="ARBA" id="ARBA00023118"/>
    </source>
</evidence>
<evidence type="ECO:0000256" key="9">
    <source>
        <dbReference type="ARBA" id="ARBA00034120"/>
    </source>
</evidence>
<evidence type="ECO:0000256" key="2">
    <source>
        <dbReference type="ARBA" id="ARBA00022679"/>
    </source>
</evidence>
<dbReference type="RefSeq" id="WP_306978417.1">
    <property type="nucleotide sequence ID" value="NZ_JAUSTQ010000021.1"/>
</dbReference>
<evidence type="ECO:0000256" key="7">
    <source>
        <dbReference type="ARBA" id="ARBA00022918"/>
    </source>
</evidence>
<keyword evidence="4" id="KW-0479">Metal-binding</keyword>
<dbReference type="InterPro" id="IPR043504">
    <property type="entry name" value="Peptidase_S1_PA_chymotrypsin"/>
</dbReference>
<comment type="caution">
    <text evidence="12">The sequence shown here is derived from an EMBL/GenBank/DDBJ whole genome shotgun (WGS) entry which is preliminary data.</text>
</comment>
<dbReference type="EC" id="2.7.7.49" evidence="1"/>
<dbReference type="CDD" id="cd03487">
    <property type="entry name" value="RT_Bac_retron_II"/>
    <property type="match status" value="1"/>
</dbReference>
<keyword evidence="13" id="KW-1185">Reference proteome</keyword>
<evidence type="ECO:0000256" key="4">
    <source>
        <dbReference type="ARBA" id="ARBA00022723"/>
    </source>
</evidence>
<reference evidence="12 13" key="1">
    <citation type="submission" date="2023-07" db="EMBL/GenBank/DDBJ databases">
        <title>Genomic Encyclopedia of Type Strains, Phase IV (KMG-IV): sequencing the most valuable type-strain genomes for metagenomic binning, comparative biology and taxonomic classification.</title>
        <authorList>
            <person name="Goeker M."/>
        </authorList>
    </citation>
    <scope>NUCLEOTIDE SEQUENCE [LARGE SCALE GENOMIC DNA]</scope>
    <source>
        <strain evidence="12 13">DSM 16460</strain>
    </source>
</reference>
<dbReference type="InterPro" id="IPR043502">
    <property type="entry name" value="DNA/RNA_pol_sf"/>
</dbReference>
<evidence type="ECO:0000256" key="3">
    <source>
        <dbReference type="ARBA" id="ARBA00022695"/>
    </source>
</evidence>
<evidence type="ECO:0000313" key="12">
    <source>
        <dbReference type="EMBL" id="MDQ0160869.1"/>
    </source>
</evidence>
<keyword evidence="6" id="KW-0460">Magnesium</keyword>
<dbReference type="PANTHER" id="PTHR34047:SF7">
    <property type="entry name" value="RNA-DIRECTED DNA POLYMERASE"/>
    <property type="match status" value="1"/>
</dbReference>
<accession>A0ABT9VIS6</accession>
<dbReference type="Pfam" id="PF00078">
    <property type="entry name" value="RVT_1"/>
    <property type="match status" value="1"/>
</dbReference>
<dbReference type="InterPro" id="IPR000477">
    <property type="entry name" value="RT_dom"/>
</dbReference>
<proteinExistence type="inferred from homology"/>